<keyword evidence="3" id="KW-0503">Monooxygenase</keyword>
<dbReference type="InterPro" id="IPR041640">
    <property type="entry name" value="Tyrosinase_C"/>
</dbReference>
<gene>
    <name evidence="5" type="ORF">CSOJ01_13740</name>
</gene>
<keyword evidence="6" id="KW-1185">Reference proteome</keyword>
<dbReference type="Proteomes" id="UP000652219">
    <property type="component" value="Unassembled WGS sequence"/>
</dbReference>
<evidence type="ECO:0000256" key="1">
    <source>
        <dbReference type="ARBA" id="ARBA00001973"/>
    </source>
</evidence>
<dbReference type="AlphaFoldDB" id="A0A8H6MJY2"/>
<feature type="domain" description="Tyrosinase C-terminal" evidence="4">
    <location>
        <begin position="3"/>
        <end position="65"/>
    </location>
</feature>
<comment type="cofactor">
    <cofactor evidence="1">
        <name>Cu(2+)</name>
        <dbReference type="ChEBI" id="CHEBI:29036"/>
    </cofactor>
</comment>
<evidence type="ECO:0000313" key="5">
    <source>
        <dbReference type="EMBL" id="KAF6794236.1"/>
    </source>
</evidence>
<reference evidence="5 6" key="1">
    <citation type="journal article" date="2020" name="Phytopathology">
        <title>Genome Sequence Resources of Colletotrichum truncatum, C. plurivorum, C. musicola, and C. sojae: Four Species Pathogenic to Soybean (Glycine max).</title>
        <authorList>
            <person name="Rogerio F."/>
            <person name="Boufleur T.R."/>
            <person name="Ciampi-Guillardi M."/>
            <person name="Sukno S.A."/>
            <person name="Thon M.R."/>
            <person name="Massola Junior N.S."/>
            <person name="Baroncelli R."/>
        </authorList>
    </citation>
    <scope>NUCLEOTIDE SEQUENCE [LARGE SCALE GENOMIC DNA]</scope>
    <source>
        <strain evidence="5 6">LFN0009</strain>
    </source>
</reference>
<comment type="caution">
    <text evidence="5">The sequence shown here is derived from an EMBL/GenBank/DDBJ whole genome shotgun (WGS) entry which is preliminary data.</text>
</comment>
<dbReference type="EMBL" id="WIGN01000415">
    <property type="protein sequence ID" value="KAF6794236.1"/>
    <property type="molecule type" value="Genomic_DNA"/>
</dbReference>
<name>A0A8H6MJY2_9PEZI</name>
<proteinExistence type="predicted"/>
<evidence type="ECO:0000256" key="3">
    <source>
        <dbReference type="ARBA" id="ARBA00023033"/>
    </source>
</evidence>
<dbReference type="Pfam" id="PF18132">
    <property type="entry name" value="Tyrosinase_C"/>
    <property type="match status" value="1"/>
</dbReference>
<protein>
    <submittedName>
        <fullName evidence="5">Tyrosinase</fullName>
    </submittedName>
</protein>
<accession>A0A8H6MJY2</accession>
<sequence>MDTVSLTPLLLTYWDSQEELYSCQVNDLTPDIVLPFFIQNLHWRVVNINGEQVARKTIPSLKIMVYSENVTLPHDVAEAPPFGDQIGHHEVTHGRPGGLDIGEAL</sequence>
<evidence type="ECO:0000313" key="6">
    <source>
        <dbReference type="Proteomes" id="UP000652219"/>
    </source>
</evidence>
<keyword evidence="2" id="KW-0560">Oxidoreductase</keyword>
<organism evidence="5 6">
    <name type="scientific">Colletotrichum sojae</name>
    <dbReference type="NCBI Taxonomy" id="2175907"/>
    <lineage>
        <taxon>Eukaryota</taxon>
        <taxon>Fungi</taxon>
        <taxon>Dikarya</taxon>
        <taxon>Ascomycota</taxon>
        <taxon>Pezizomycotina</taxon>
        <taxon>Sordariomycetes</taxon>
        <taxon>Hypocreomycetidae</taxon>
        <taxon>Glomerellales</taxon>
        <taxon>Glomerellaceae</taxon>
        <taxon>Colletotrichum</taxon>
        <taxon>Colletotrichum orchidearum species complex</taxon>
    </lineage>
</organism>
<dbReference type="GO" id="GO:0004497">
    <property type="term" value="F:monooxygenase activity"/>
    <property type="evidence" value="ECO:0007669"/>
    <property type="project" value="UniProtKB-KW"/>
</dbReference>
<evidence type="ECO:0000256" key="2">
    <source>
        <dbReference type="ARBA" id="ARBA00023002"/>
    </source>
</evidence>
<evidence type="ECO:0000259" key="4">
    <source>
        <dbReference type="Pfam" id="PF18132"/>
    </source>
</evidence>